<comment type="caution">
    <text evidence="1">The sequence shown here is derived from an EMBL/GenBank/DDBJ whole genome shotgun (WGS) entry which is preliminary data.</text>
</comment>
<evidence type="ECO:0000313" key="1">
    <source>
        <dbReference type="EMBL" id="PJJ61519.1"/>
    </source>
</evidence>
<evidence type="ECO:0000313" key="2">
    <source>
        <dbReference type="Proteomes" id="UP000230161"/>
    </source>
</evidence>
<accession>A0A2M9BU97</accession>
<proteinExistence type="predicted"/>
<organism evidence="1 2">
    <name type="scientific">Compostimonas suwonensis</name>
    <dbReference type="NCBI Taxonomy" id="1048394"/>
    <lineage>
        <taxon>Bacteria</taxon>
        <taxon>Bacillati</taxon>
        <taxon>Actinomycetota</taxon>
        <taxon>Actinomycetes</taxon>
        <taxon>Micrococcales</taxon>
        <taxon>Microbacteriaceae</taxon>
        <taxon>Compostimonas</taxon>
    </lineage>
</organism>
<protein>
    <submittedName>
        <fullName evidence="1">Uridine kinase</fullName>
    </submittedName>
</protein>
<dbReference type="RefSeq" id="WP_100345250.1">
    <property type="nucleotide sequence ID" value="NZ_PGFB01000004.1"/>
</dbReference>
<dbReference type="Proteomes" id="UP000230161">
    <property type="component" value="Unassembled WGS sequence"/>
</dbReference>
<sequence>MTLMSTPRVEFLRGLRAEIAHNYGVGRAVVAVDGAPGSGTAEFADDLAAVFREVGHNSFRASLEDFHTPRAVRYRHGRESAEAYYRDSYDYALLRRVLLDPYRMGGSTGFVTVAFDVRRDAQVEPKWLSADVDAMLVVDGPFLNRPQTRGLWDYSIFLDADDVVRYERLAASIGVDPDPDAPSNAKYREGWELYLADGGPRLLASAIVDDNDAARPWRVFSDSC</sequence>
<dbReference type="SUPFAM" id="SSF52540">
    <property type="entry name" value="P-loop containing nucleoside triphosphate hydrolases"/>
    <property type="match status" value="1"/>
</dbReference>
<gene>
    <name evidence="1" type="ORF">CLV54_2464</name>
</gene>
<dbReference type="GO" id="GO:0016301">
    <property type="term" value="F:kinase activity"/>
    <property type="evidence" value="ECO:0007669"/>
    <property type="project" value="UniProtKB-KW"/>
</dbReference>
<dbReference type="OrthoDB" id="572586at2"/>
<keyword evidence="1" id="KW-0808">Transferase</keyword>
<dbReference type="InterPro" id="IPR027417">
    <property type="entry name" value="P-loop_NTPase"/>
</dbReference>
<keyword evidence="2" id="KW-1185">Reference proteome</keyword>
<dbReference type="Gene3D" id="3.40.50.300">
    <property type="entry name" value="P-loop containing nucleotide triphosphate hydrolases"/>
    <property type="match status" value="1"/>
</dbReference>
<dbReference type="EMBL" id="PGFB01000004">
    <property type="protein sequence ID" value="PJJ61519.1"/>
    <property type="molecule type" value="Genomic_DNA"/>
</dbReference>
<reference evidence="1 2" key="1">
    <citation type="submission" date="2017-11" db="EMBL/GenBank/DDBJ databases">
        <title>Genomic Encyclopedia of Archaeal and Bacterial Type Strains, Phase II (KMG-II): From Individual Species to Whole Genera.</title>
        <authorList>
            <person name="Goeker M."/>
        </authorList>
    </citation>
    <scope>NUCLEOTIDE SEQUENCE [LARGE SCALE GENOMIC DNA]</scope>
    <source>
        <strain evidence="1 2">DSM 25625</strain>
    </source>
</reference>
<name>A0A2M9BU97_9MICO</name>
<dbReference type="AlphaFoldDB" id="A0A2M9BU97"/>
<keyword evidence="1" id="KW-0418">Kinase</keyword>